<organism evidence="1 2">
    <name type="scientific">Heracleum sosnowskyi</name>
    <dbReference type="NCBI Taxonomy" id="360622"/>
    <lineage>
        <taxon>Eukaryota</taxon>
        <taxon>Viridiplantae</taxon>
        <taxon>Streptophyta</taxon>
        <taxon>Embryophyta</taxon>
        <taxon>Tracheophyta</taxon>
        <taxon>Spermatophyta</taxon>
        <taxon>Magnoliopsida</taxon>
        <taxon>eudicotyledons</taxon>
        <taxon>Gunneridae</taxon>
        <taxon>Pentapetalae</taxon>
        <taxon>asterids</taxon>
        <taxon>campanulids</taxon>
        <taxon>Apiales</taxon>
        <taxon>Apiaceae</taxon>
        <taxon>Apioideae</taxon>
        <taxon>apioid superclade</taxon>
        <taxon>Tordylieae</taxon>
        <taxon>Tordyliinae</taxon>
        <taxon>Heracleum</taxon>
    </lineage>
</organism>
<evidence type="ECO:0000313" key="1">
    <source>
        <dbReference type="EMBL" id="KAK1360574.1"/>
    </source>
</evidence>
<dbReference type="EMBL" id="JAUIZM010000010">
    <property type="protein sequence ID" value="KAK1360574.1"/>
    <property type="molecule type" value="Genomic_DNA"/>
</dbReference>
<protein>
    <submittedName>
        <fullName evidence="1">Uncharacterized protein</fullName>
    </submittedName>
</protein>
<accession>A0AAD8M5Q7</accession>
<sequence length="112" mass="12698">MVFMFCKSLTSTFGMEVVDHDNLAENAEIDEDVMNDEILKFRVALTVSHVNHSSHGVHIPSHVSPRNRVWQSGEEVMLRTDAGTWMVRIVFSNGSPRFQLDGTNLHWTISSL</sequence>
<proteinExistence type="predicted"/>
<evidence type="ECO:0000313" key="2">
    <source>
        <dbReference type="Proteomes" id="UP001237642"/>
    </source>
</evidence>
<keyword evidence="2" id="KW-1185">Reference proteome</keyword>
<gene>
    <name evidence="1" type="ORF">POM88_045048</name>
</gene>
<reference evidence="1" key="1">
    <citation type="submission" date="2023-02" db="EMBL/GenBank/DDBJ databases">
        <title>Genome of toxic invasive species Heracleum sosnowskyi carries increased number of genes despite the absence of recent whole-genome duplications.</title>
        <authorList>
            <person name="Schelkunov M."/>
            <person name="Shtratnikova V."/>
            <person name="Makarenko M."/>
            <person name="Klepikova A."/>
            <person name="Omelchenko D."/>
            <person name="Novikova G."/>
            <person name="Obukhova E."/>
            <person name="Bogdanov V."/>
            <person name="Penin A."/>
            <person name="Logacheva M."/>
        </authorList>
    </citation>
    <scope>NUCLEOTIDE SEQUENCE</scope>
    <source>
        <strain evidence="1">Hsosn_3</strain>
        <tissue evidence="1">Leaf</tissue>
    </source>
</reference>
<dbReference type="AlphaFoldDB" id="A0AAD8M5Q7"/>
<comment type="caution">
    <text evidence="1">The sequence shown here is derived from an EMBL/GenBank/DDBJ whole genome shotgun (WGS) entry which is preliminary data.</text>
</comment>
<reference evidence="1" key="2">
    <citation type="submission" date="2023-05" db="EMBL/GenBank/DDBJ databases">
        <authorList>
            <person name="Schelkunov M.I."/>
        </authorList>
    </citation>
    <scope>NUCLEOTIDE SEQUENCE</scope>
    <source>
        <strain evidence="1">Hsosn_3</strain>
        <tissue evidence="1">Leaf</tissue>
    </source>
</reference>
<name>A0AAD8M5Q7_9APIA</name>
<dbReference type="Proteomes" id="UP001237642">
    <property type="component" value="Unassembled WGS sequence"/>
</dbReference>